<evidence type="ECO:0000256" key="4">
    <source>
        <dbReference type="ARBA" id="ARBA00022692"/>
    </source>
</evidence>
<reference evidence="9 10" key="1">
    <citation type="submission" date="2018-10" db="EMBL/GenBank/DDBJ databases">
        <title>Dokdonia luteus sp. nov., isolated from sea water.</title>
        <authorList>
            <person name="Zhou L.Y."/>
            <person name="Du Z.J."/>
        </authorList>
    </citation>
    <scope>NUCLEOTIDE SEQUENCE [LARGE SCALE GENOMIC DNA]</scope>
    <source>
        <strain evidence="9 10">SH27</strain>
    </source>
</reference>
<keyword evidence="10" id="KW-1185">Reference proteome</keyword>
<comment type="similarity">
    <text evidence="2">Belongs to the OmpP1/FadL family.</text>
</comment>
<dbReference type="PANTHER" id="PTHR35093">
    <property type="entry name" value="OUTER MEMBRANE PROTEIN NMB0088-RELATED"/>
    <property type="match status" value="1"/>
</dbReference>
<comment type="caution">
    <text evidence="9">The sequence shown here is derived from an EMBL/GenBank/DDBJ whole genome shotgun (WGS) entry which is preliminary data.</text>
</comment>
<keyword evidence="7" id="KW-0998">Cell outer membrane</keyword>
<name>A0A3M0GH27_9FLAO</name>
<evidence type="ECO:0000256" key="6">
    <source>
        <dbReference type="ARBA" id="ARBA00023136"/>
    </source>
</evidence>
<keyword evidence="5 8" id="KW-0732">Signal</keyword>
<accession>A0A3M0GH27</accession>
<keyword evidence="4" id="KW-0812">Transmembrane</keyword>
<dbReference type="GO" id="GO:0009279">
    <property type="term" value="C:cell outer membrane"/>
    <property type="evidence" value="ECO:0007669"/>
    <property type="project" value="UniProtKB-SubCell"/>
</dbReference>
<proteinExistence type="inferred from homology"/>
<protein>
    <submittedName>
        <fullName evidence="9">Transporter</fullName>
    </submittedName>
</protein>
<evidence type="ECO:0000313" key="9">
    <source>
        <dbReference type="EMBL" id="RMB63970.1"/>
    </source>
</evidence>
<feature type="chain" id="PRO_5018282676" evidence="8">
    <location>
        <begin position="20"/>
        <end position="504"/>
    </location>
</feature>
<sequence>MKKIFLIIATIAVAQLSYAQSIQDALRYSQTNTTGTARYRALGGAFGALGGDMSAISINPASSAVFTKSAFTFSLANDNVTNEVGYNGDFRESDDSSISFNQIGGVFVFEGNGNSKWKKFTIGLNYDRTQNFDDQFAAFGTSGQTIGDYFLNFAQGVPLDLLELRDNETTADLYQFLGENQGFGAQQAFLGFQSFLIDPVDFDNPDGTAYISNVGGNSFTQDYLSSSVGYNGKAAFNIGAQYGDNVYFGLNLNSHFFDFEQSNSLVETNANAEGITAIRFDNNLRTFGSGFSFQLGTIARVGNDIRLGFTYDSPTWFTISEEGSQRLITDRIEDDQMITQDIDPRVLNIYQDYEISTPGKYTGSVAYLFGQQGLISFDYSYTDYSQLSFRPKGDPFFAVQNAAIDNELRGAGTYKLGGEYRYEDWSFRGGYRFIESPYENEFTIGALTGYSLGLGYNFGNVKLDLAYDSTEQDLNQSLYSTGLTNAPSNNRTNRAVIATLTFNL</sequence>
<evidence type="ECO:0000256" key="1">
    <source>
        <dbReference type="ARBA" id="ARBA00004571"/>
    </source>
</evidence>
<keyword evidence="6" id="KW-0472">Membrane</keyword>
<gene>
    <name evidence="9" type="ORF">EAX61_00890</name>
</gene>
<dbReference type="Proteomes" id="UP000281985">
    <property type="component" value="Unassembled WGS sequence"/>
</dbReference>
<comment type="subcellular location">
    <subcellularLocation>
        <location evidence="1">Cell outer membrane</location>
        <topology evidence="1">Multi-pass membrane protein</topology>
    </subcellularLocation>
</comment>
<evidence type="ECO:0000256" key="3">
    <source>
        <dbReference type="ARBA" id="ARBA00022452"/>
    </source>
</evidence>
<evidence type="ECO:0000313" key="10">
    <source>
        <dbReference type="Proteomes" id="UP000281985"/>
    </source>
</evidence>
<dbReference type="RefSeq" id="WP_121915766.1">
    <property type="nucleotide sequence ID" value="NZ_REFV01000001.1"/>
</dbReference>
<evidence type="ECO:0000256" key="2">
    <source>
        <dbReference type="ARBA" id="ARBA00008163"/>
    </source>
</evidence>
<organism evidence="9 10">
    <name type="scientific">Dokdonia sinensis</name>
    <dbReference type="NCBI Taxonomy" id="2479847"/>
    <lineage>
        <taxon>Bacteria</taxon>
        <taxon>Pseudomonadati</taxon>
        <taxon>Bacteroidota</taxon>
        <taxon>Flavobacteriia</taxon>
        <taxon>Flavobacteriales</taxon>
        <taxon>Flavobacteriaceae</taxon>
        <taxon>Dokdonia</taxon>
    </lineage>
</organism>
<dbReference type="OrthoDB" id="9765571at2"/>
<dbReference type="SUPFAM" id="SSF56935">
    <property type="entry name" value="Porins"/>
    <property type="match status" value="1"/>
</dbReference>
<evidence type="ECO:0000256" key="7">
    <source>
        <dbReference type="ARBA" id="ARBA00023237"/>
    </source>
</evidence>
<evidence type="ECO:0000256" key="8">
    <source>
        <dbReference type="SAM" id="SignalP"/>
    </source>
</evidence>
<dbReference type="GO" id="GO:0015483">
    <property type="term" value="F:long-chain fatty acid transporting porin activity"/>
    <property type="evidence" value="ECO:0007669"/>
    <property type="project" value="TreeGrafter"/>
</dbReference>
<dbReference type="EMBL" id="REFV01000001">
    <property type="protein sequence ID" value="RMB63970.1"/>
    <property type="molecule type" value="Genomic_DNA"/>
</dbReference>
<evidence type="ECO:0000256" key="5">
    <source>
        <dbReference type="ARBA" id="ARBA00022729"/>
    </source>
</evidence>
<dbReference type="Gene3D" id="2.40.160.60">
    <property type="entry name" value="Outer membrane protein transport protein (OMPP1/FadL/TodX)"/>
    <property type="match status" value="1"/>
</dbReference>
<dbReference type="AlphaFoldDB" id="A0A3M0GH27"/>
<dbReference type="InterPro" id="IPR005017">
    <property type="entry name" value="OMPP1/FadL/TodX"/>
</dbReference>
<feature type="signal peptide" evidence="8">
    <location>
        <begin position="1"/>
        <end position="19"/>
    </location>
</feature>
<dbReference type="PANTHER" id="PTHR35093:SF8">
    <property type="entry name" value="OUTER MEMBRANE PROTEIN NMB0088-RELATED"/>
    <property type="match status" value="1"/>
</dbReference>
<keyword evidence="3" id="KW-1134">Transmembrane beta strand</keyword>